<reference evidence="12" key="1">
    <citation type="journal article" date="2020" name="Plant J.">
        <title>Transposons played a major role in the diversification between the closely related almond and peach genomes: results from the almond genome sequence.</title>
        <authorList>
            <person name="Alioto T."/>
            <person name="Alexiou K.G."/>
            <person name="Bardil A."/>
            <person name="Barteri F."/>
            <person name="Castanera R."/>
            <person name="Cruz F."/>
            <person name="Dhingra A."/>
            <person name="Duval H."/>
            <person name="Fernandez I Marti A."/>
            <person name="Frias L."/>
            <person name="Galan B."/>
            <person name="Garcia J.L."/>
            <person name="Howad W."/>
            <person name="Gomez-Garrido J."/>
            <person name="Gut M."/>
            <person name="Julca I."/>
            <person name="Morata J."/>
            <person name="Puigdomenech P."/>
            <person name="Ribeca P."/>
            <person name="Rubio Cabetas M.J."/>
            <person name="Vlasova A."/>
            <person name="Wirthensohn M."/>
            <person name="Garcia-Mas J."/>
            <person name="Gabaldon T."/>
            <person name="Casacuberta J.M."/>
            <person name="Arus P."/>
        </authorList>
    </citation>
    <scope>NUCLEOTIDE SEQUENCE [LARGE SCALE GENOMIC DNA]</scope>
    <source>
        <strain evidence="12">cv. Texas</strain>
    </source>
</reference>
<dbReference type="PROSITE" id="PS00973">
    <property type="entry name" value="USP_2"/>
    <property type="match status" value="1"/>
</dbReference>
<dbReference type="OMA" id="HEENCTR"/>
<evidence type="ECO:0000256" key="5">
    <source>
        <dbReference type="ARBA" id="ARBA00022801"/>
    </source>
</evidence>
<evidence type="ECO:0000256" key="7">
    <source>
        <dbReference type="ARBA" id="ARBA00037450"/>
    </source>
</evidence>
<dbReference type="GO" id="GO:0006508">
    <property type="term" value="P:proteolysis"/>
    <property type="evidence" value="ECO:0007669"/>
    <property type="project" value="UniProtKB-KW"/>
</dbReference>
<dbReference type="PROSITE" id="PS00972">
    <property type="entry name" value="USP_1"/>
    <property type="match status" value="1"/>
</dbReference>
<dbReference type="InterPro" id="IPR038765">
    <property type="entry name" value="Papain-like_cys_pep_sf"/>
</dbReference>
<dbReference type="PANTHER" id="PTHR24006">
    <property type="entry name" value="UBIQUITIN CARBOXYL-TERMINAL HYDROLASE"/>
    <property type="match status" value="1"/>
</dbReference>
<proteinExistence type="inferred from homology"/>
<dbReference type="CDD" id="cd02661">
    <property type="entry name" value="Peptidase_C19E"/>
    <property type="match status" value="1"/>
</dbReference>
<dbReference type="InterPro" id="IPR018200">
    <property type="entry name" value="USP_CS"/>
</dbReference>
<accession>A0A5E4GNT9</accession>
<dbReference type="SUPFAM" id="SSF54001">
    <property type="entry name" value="Cysteine proteinases"/>
    <property type="match status" value="1"/>
</dbReference>
<dbReference type="Proteomes" id="UP000327085">
    <property type="component" value="Unassembled WGS sequence"/>
</dbReference>
<dbReference type="EMBL" id="CABIKO010001229">
    <property type="protein sequence ID" value="VVA41261.1"/>
    <property type="molecule type" value="Genomic_DNA"/>
</dbReference>
<evidence type="ECO:0000256" key="8">
    <source>
        <dbReference type="RuleBase" id="RU366025"/>
    </source>
</evidence>
<dbReference type="GO" id="GO:0016579">
    <property type="term" value="P:protein deubiquitination"/>
    <property type="evidence" value="ECO:0007669"/>
    <property type="project" value="InterPro"/>
</dbReference>
<evidence type="ECO:0000259" key="10">
    <source>
        <dbReference type="PROSITE" id="PS50235"/>
    </source>
</evidence>
<feature type="compositionally biased region" description="Polar residues" evidence="9">
    <location>
        <begin position="91"/>
        <end position="100"/>
    </location>
</feature>
<evidence type="ECO:0000313" key="11">
    <source>
        <dbReference type="EMBL" id="VVA41261.1"/>
    </source>
</evidence>
<dbReference type="AlphaFoldDB" id="A0A5E4GNT9"/>
<keyword evidence="4 8" id="KW-0833">Ubl conjugation pathway</keyword>
<dbReference type="EC" id="3.4.19.12" evidence="8"/>
<evidence type="ECO:0000256" key="4">
    <source>
        <dbReference type="ARBA" id="ARBA00022786"/>
    </source>
</evidence>
<dbReference type="FunCoup" id="A0A5E4GNT9">
    <property type="interactions" value="542"/>
</dbReference>
<keyword evidence="3 8" id="KW-0645">Protease</keyword>
<feature type="compositionally biased region" description="Polar residues" evidence="9">
    <location>
        <begin position="110"/>
        <end position="123"/>
    </location>
</feature>
<organism evidence="11 12">
    <name type="scientific">Prunus dulcis</name>
    <name type="common">Almond</name>
    <name type="synonym">Amygdalus dulcis</name>
    <dbReference type="NCBI Taxonomy" id="3755"/>
    <lineage>
        <taxon>Eukaryota</taxon>
        <taxon>Viridiplantae</taxon>
        <taxon>Streptophyta</taxon>
        <taxon>Embryophyta</taxon>
        <taxon>Tracheophyta</taxon>
        <taxon>Spermatophyta</taxon>
        <taxon>Magnoliopsida</taxon>
        <taxon>eudicotyledons</taxon>
        <taxon>Gunneridae</taxon>
        <taxon>Pentapetalae</taxon>
        <taxon>rosids</taxon>
        <taxon>fabids</taxon>
        <taxon>Rosales</taxon>
        <taxon>Rosaceae</taxon>
        <taxon>Amygdaloideae</taxon>
        <taxon>Amygdaleae</taxon>
        <taxon>Prunus</taxon>
    </lineage>
</organism>
<gene>
    <name evidence="11" type="ORF">ALMOND_2B021760</name>
</gene>
<feature type="region of interest" description="Disordered" evidence="9">
    <location>
        <begin position="741"/>
        <end position="783"/>
    </location>
</feature>
<keyword evidence="6 8" id="KW-0788">Thiol protease</keyword>
<dbReference type="GO" id="GO:0005634">
    <property type="term" value="C:nucleus"/>
    <property type="evidence" value="ECO:0007669"/>
    <property type="project" value="TreeGrafter"/>
</dbReference>
<dbReference type="InterPro" id="IPR001394">
    <property type="entry name" value="Peptidase_C19_UCH"/>
</dbReference>
<dbReference type="GO" id="GO:0004843">
    <property type="term" value="F:cysteine-type deubiquitinase activity"/>
    <property type="evidence" value="ECO:0007669"/>
    <property type="project" value="UniProtKB-UniRule"/>
</dbReference>
<dbReference type="Pfam" id="PF00443">
    <property type="entry name" value="UCH"/>
    <property type="match status" value="1"/>
</dbReference>
<dbReference type="FunFam" id="3.90.70.10:FF:000116">
    <property type="entry name" value="Ubiquitin carboxyl-terminal hydrolase 20"/>
    <property type="match status" value="1"/>
</dbReference>
<evidence type="ECO:0000313" key="12">
    <source>
        <dbReference type="Proteomes" id="UP000327085"/>
    </source>
</evidence>
<dbReference type="PANTHER" id="PTHR24006:SF747">
    <property type="entry name" value="UBIQUITIN CARBOXYL-TERMINAL HYDROLASE 20"/>
    <property type="match status" value="1"/>
</dbReference>
<dbReference type="Gramene" id="VVA41261">
    <property type="protein sequence ID" value="VVA41261"/>
    <property type="gene ID" value="Prudul26B021760"/>
</dbReference>
<comment type="catalytic activity">
    <reaction evidence="1 8">
        <text>Thiol-dependent hydrolysis of ester, thioester, amide, peptide and isopeptide bonds formed by the C-terminal Gly of ubiquitin (a 76-residue protein attached to proteins as an intracellular targeting signal).</text>
        <dbReference type="EC" id="3.4.19.12"/>
    </reaction>
</comment>
<keyword evidence="5 8" id="KW-0378">Hydrolase</keyword>
<dbReference type="Gene3D" id="3.90.70.10">
    <property type="entry name" value="Cysteine proteinases"/>
    <property type="match status" value="1"/>
</dbReference>
<evidence type="ECO:0000256" key="9">
    <source>
        <dbReference type="SAM" id="MobiDB-lite"/>
    </source>
</evidence>
<sequence>MGVTTNFCIFIFGNVNFNSLKSPFLESQELQCKIHLSEANLLPPDSLLTKTQVGNSTSPALMPALAETLDGSSPFSQKEAVDDHALVSIAENANGSSPSSPLKALDDMASDSSLPNPTGSSPSVEEGQEDEPSPPSPLKIVGNDLSNYESDPHSESSGPSRWSSSAPSWSSGLSSNSTKESVISSDSQFSICETKPSMVGAGLANLGNTCFMNAILQCFTHTVPLVEGLHSCNHSMPCDRGSEGFCVLCALHDHVDLSVASSGRVISPWKLVDNLNHFSSFFQRYQQEDAHEFLQCFLDKLEKSCLDSLEKESPSAQDHNLVERVFGGRLLSKLRCCNCGHCSDTYEPLIDLSLEIEDAETLRRALESFTKIETINDLETKFTCENCKEEVSVEKQLVVDQAPPVAAFHLKRFKTDGSHVEKIEKHVEFPLELDLKPYTSGSDNNVELKYELYAIVEHVGFSSTSGHYFCFIRSSPDTWHRLDDSKVTRVQEEFVLSQEAYILFYARQGTPWFSSIVESLKPCLDPAMTNTSPKSVLENVESVSILSPSVNNVDCCVANEPGDAHERITLSLPRARCEEVEVIDTRDAADGCSKETKDSAAVIDASTPGRASNSFDGKSHNNENICSTSSLGGNRCHKRSPKVYLHPMTPPRSPSPDLPSFESPEPIYCLPRDHSKSVDNVACKRSLNNIIRSDHLKSADNALCKRPSNNDVDDSKRIEAFRYLSKKSLTRDRGSQLLAAMVGPQSEGSSNKRRKRVGSSPCKKVSPPGGSHKSMRPVAAALR</sequence>
<dbReference type="InterPro" id="IPR028889">
    <property type="entry name" value="USP"/>
</dbReference>
<dbReference type="PROSITE" id="PS50235">
    <property type="entry name" value="USP_3"/>
    <property type="match status" value="1"/>
</dbReference>
<evidence type="ECO:0000256" key="3">
    <source>
        <dbReference type="ARBA" id="ARBA00022670"/>
    </source>
</evidence>
<evidence type="ECO:0000256" key="1">
    <source>
        <dbReference type="ARBA" id="ARBA00000707"/>
    </source>
</evidence>
<evidence type="ECO:0000256" key="2">
    <source>
        <dbReference type="ARBA" id="ARBA00009085"/>
    </source>
</evidence>
<feature type="region of interest" description="Disordered" evidence="9">
    <location>
        <begin position="91"/>
        <end position="179"/>
    </location>
</feature>
<dbReference type="InParanoid" id="A0A5E4GNT9"/>
<name>A0A5E4GNT9_PRUDU</name>
<comment type="similarity">
    <text evidence="2 8">Belongs to the peptidase C19 family.</text>
</comment>
<feature type="domain" description="USP" evidence="10">
    <location>
        <begin position="201"/>
        <end position="508"/>
    </location>
</feature>
<evidence type="ECO:0000256" key="6">
    <source>
        <dbReference type="ARBA" id="ARBA00022807"/>
    </source>
</evidence>
<dbReference type="InterPro" id="IPR050164">
    <property type="entry name" value="Peptidase_C19"/>
</dbReference>
<comment type="function">
    <text evidence="7 8">Recognizes and hydrolyzes the peptide bond at the C-terminal Gly of ubiquitin. Involved in the processing of poly-ubiquitin precursors as well as that of ubiquitinated proteins.</text>
</comment>
<feature type="compositionally biased region" description="Low complexity" evidence="9">
    <location>
        <begin position="155"/>
        <end position="177"/>
    </location>
</feature>
<protein>
    <recommendedName>
        <fullName evidence="8">Ubiquitin carboxyl-terminal hydrolase</fullName>
        <ecNumber evidence="8">3.4.19.12</ecNumber>
    </recommendedName>
</protein>
<dbReference type="GO" id="GO:0005829">
    <property type="term" value="C:cytosol"/>
    <property type="evidence" value="ECO:0007669"/>
    <property type="project" value="TreeGrafter"/>
</dbReference>